<organism evidence="1 2">
    <name type="scientific">Apiospora rasikravindrae</name>
    <dbReference type="NCBI Taxonomy" id="990691"/>
    <lineage>
        <taxon>Eukaryota</taxon>
        <taxon>Fungi</taxon>
        <taxon>Dikarya</taxon>
        <taxon>Ascomycota</taxon>
        <taxon>Pezizomycotina</taxon>
        <taxon>Sordariomycetes</taxon>
        <taxon>Xylariomycetidae</taxon>
        <taxon>Amphisphaeriales</taxon>
        <taxon>Apiosporaceae</taxon>
        <taxon>Apiospora</taxon>
    </lineage>
</organism>
<proteinExistence type="predicted"/>
<evidence type="ECO:0000313" key="2">
    <source>
        <dbReference type="Proteomes" id="UP001444661"/>
    </source>
</evidence>
<accession>A0ABR1SR49</accession>
<keyword evidence="2" id="KW-1185">Reference proteome</keyword>
<gene>
    <name evidence="1" type="ORF">PG993_008650</name>
</gene>
<name>A0ABR1SR49_9PEZI</name>
<protein>
    <submittedName>
        <fullName evidence="1">Uncharacterized protein</fullName>
    </submittedName>
</protein>
<dbReference type="Proteomes" id="UP001444661">
    <property type="component" value="Unassembled WGS sequence"/>
</dbReference>
<evidence type="ECO:0000313" key="1">
    <source>
        <dbReference type="EMBL" id="KAK8036667.1"/>
    </source>
</evidence>
<dbReference type="EMBL" id="JAQQWK010000007">
    <property type="protein sequence ID" value="KAK8036667.1"/>
    <property type="molecule type" value="Genomic_DNA"/>
</dbReference>
<comment type="caution">
    <text evidence="1">The sequence shown here is derived from an EMBL/GenBank/DDBJ whole genome shotgun (WGS) entry which is preliminary data.</text>
</comment>
<sequence length="178" mass="20643">MAFEPGVIDELDLWLIKGTEHSNTPMVFSGIINFRFQWRRDWFKKASLNIRATDLQEVYSSTTTSAPAIGVIFADRNSWVKRFVLVFATLLDARVLGSHTVFQWLDGVLKNTPATWHDKSWPPSISRHVMDDVTFHLTQKKESLEERQRKIVIPNDQKTILVEIEIYLKHGERMDMGV</sequence>
<reference evidence="1 2" key="1">
    <citation type="submission" date="2023-01" db="EMBL/GenBank/DDBJ databases">
        <title>Analysis of 21 Apiospora genomes using comparative genomics revels a genus with tremendous synthesis potential of carbohydrate active enzymes and secondary metabolites.</title>
        <authorList>
            <person name="Sorensen T."/>
        </authorList>
    </citation>
    <scope>NUCLEOTIDE SEQUENCE [LARGE SCALE GENOMIC DNA]</scope>
    <source>
        <strain evidence="1 2">CBS 33761</strain>
    </source>
</reference>